<keyword evidence="1" id="KW-0812">Transmembrane</keyword>
<dbReference type="AlphaFoldDB" id="A0A0W0VHH3"/>
<dbReference type="EMBL" id="LNYI01000049">
    <property type="protein sequence ID" value="KTD19600.1"/>
    <property type="molecule type" value="Genomic_DNA"/>
</dbReference>
<feature type="transmembrane region" description="Helical" evidence="1">
    <location>
        <begin position="337"/>
        <end position="356"/>
    </location>
</feature>
<keyword evidence="1" id="KW-1133">Transmembrane helix</keyword>
<dbReference type="RefSeq" id="WP_051546193.1">
    <property type="nucleotide sequence ID" value="NZ_CAAAJD010000021.1"/>
</dbReference>
<feature type="transmembrane region" description="Helical" evidence="1">
    <location>
        <begin position="425"/>
        <end position="446"/>
    </location>
</feature>
<dbReference type="PANTHER" id="PTHR34211">
    <property type="entry name" value="CALCINEURIN-LIKE METALLO-PHOSPHOESTERASE SUPERFAMILY PROTEIN"/>
    <property type="match status" value="1"/>
</dbReference>
<feature type="transmembrane region" description="Helical" evidence="1">
    <location>
        <begin position="452"/>
        <end position="477"/>
    </location>
</feature>
<dbReference type="Proteomes" id="UP000054869">
    <property type="component" value="Unassembled WGS sequence"/>
</dbReference>
<reference evidence="2 3" key="1">
    <citation type="submission" date="2015-11" db="EMBL/GenBank/DDBJ databases">
        <title>Genomic analysis of 38 Legionella species identifies large and diverse effector repertoires.</title>
        <authorList>
            <person name="Burstein D."/>
            <person name="Amaro F."/>
            <person name="Zusman T."/>
            <person name="Lifshitz Z."/>
            <person name="Cohen O."/>
            <person name="Gilbert J.A."/>
            <person name="Pupko T."/>
            <person name="Shuman H.A."/>
            <person name="Segal G."/>
        </authorList>
    </citation>
    <scope>NUCLEOTIDE SEQUENCE [LARGE SCALE GENOMIC DNA]</scope>
    <source>
        <strain evidence="2 3">ATCC 49751</strain>
    </source>
</reference>
<dbReference type="STRING" id="45067.Llan_2062"/>
<comment type="caution">
    <text evidence="2">The sequence shown here is derived from an EMBL/GenBank/DDBJ whole genome shotgun (WGS) entry which is preliminary data.</text>
</comment>
<dbReference type="InterPro" id="IPR029052">
    <property type="entry name" value="Metallo-depent_PP-like"/>
</dbReference>
<keyword evidence="1" id="KW-0472">Membrane</keyword>
<evidence type="ECO:0000313" key="2">
    <source>
        <dbReference type="EMBL" id="KTD19600.1"/>
    </source>
</evidence>
<evidence type="ECO:0000256" key="1">
    <source>
        <dbReference type="SAM" id="Phobius"/>
    </source>
</evidence>
<dbReference type="eggNOG" id="COG1409">
    <property type="taxonomic scope" value="Bacteria"/>
</dbReference>
<organism evidence="2 3">
    <name type="scientific">Legionella lansingensis</name>
    <dbReference type="NCBI Taxonomy" id="45067"/>
    <lineage>
        <taxon>Bacteria</taxon>
        <taxon>Pseudomonadati</taxon>
        <taxon>Pseudomonadota</taxon>
        <taxon>Gammaproteobacteria</taxon>
        <taxon>Legionellales</taxon>
        <taxon>Legionellaceae</taxon>
        <taxon>Legionella</taxon>
    </lineage>
</organism>
<gene>
    <name evidence="2" type="ORF">Llan_2062</name>
</gene>
<dbReference type="SUPFAM" id="SSF56300">
    <property type="entry name" value="Metallo-dependent phosphatases"/>
    <property type="match status" value="1"/>
</dbReference>
<dbReference type="Gene3D" id="3.60.21.10">
    <property type="match status" value="1"/>
</dbReference>
<name>A0A0W0VHH3_9GAMM</name>
<evidence type="ECO:0000313" key="3">
    <source>
        <dbReference type="Proteomes" id="UP000054869"/>
    </source>
</evidence>
<keyword evidence="3" id="KW-1185">Reference proteome</keyword>
<feature type="transmembrane region" description="Helical" evidence="1">
    <location>
        <begin position="387"/>
        <end position="404"/>
    </location>
</feature>
<protein>
    <submittedName>
        <fullName evidence="2">Uncharacterized protein</fullName>
    </submittedName>
</protein>
<sequence>MSKNKSQLPQQQKMVAWYDPAQLCKTAIDVVISLVFGRHADYRLIEALSLPDSNTFYDYSHIEGQKEFWIDYVADLGDGWNSTYTIAYTIAQSHLTIQDEHGISHGTKRGSILIFGGDTVYPTASRSQYKKRLVVPYTTALRETTEPHPDLYVIPGNHDWYDSLVAFTRLFCAKRWFAGWCTKQDRSYFAIKLPYHWWLIGTDMQLSSDIDDMQIKFLKFIASRMDEQDKVILCTAEPEWIFAKFYGDVDPEYNENNLAFLEDTLFKDKVLIFLTGDLHHYRRHENPKGVQKIIAGGGGAFLHPTHGQDVSVLPGDFTLKKSFPDPATSKKLCWRNVGFLFLNPYFGIITGLFYVLTSWSVKTDLSGFGISDLGTVISRVINEALKTPMGLFWVVAVILGFIMFTDTHSRYYRIIAGSLHSITHLFAAFLLGWAAILFSSYLGFSYDSTPQLLLTGVLIFIGGWIIGSFIMGIYLLISLNVFGRHSNEAFSSLAIQDWKNFLRIKIEPTGVTIYPIGVRRVPRKWKMRDPNVTGPDLIPDDPKATTPELIEKPFKIHRHK</sequence>
<dbReference type="PATRIC" id="fig|45067.4.peg.2163"/>
<dbReference type="PANTHER" id="PTHR34211:SF3">
    <property type="entry name" value="CALCINEURIN-LIKE METALLO-PHOSPHOESTERASE SUPERFAMILY PROTEIN"/>
    <property type="match status" value="1"/>
</dbReference>
<accession>A0A0W0VHH3</accession>
<proteinExistence type="predicted"/>